<evidence type="ECO:0000259" key="4">
    <source>
        <dbReference type="Pfam" id="PF00107"/>
    </source>
</evidence>
<gene>
    <name evidence="6" type="ORF">V3328_03210</name>
</gene>
<dbReference type="RefSeq" id="WP_340328192.1">
    <property type="nucleotide sequence ID" value="NZ_JAZHOF010000001.1"/>
</dbReference>
<dbReference type="InterPro" id="IPR036291">
    <property type="entry name" value="NAD(P)-bd_dom_sf"/>
</dbReference>
<dbReference type="Pfam" id="PF08240">
    <property type="entry name" value="ADH_N"/>
    <property type="match status" value="1"/>
</dbReference>
<evidence type="ECO:0000256" key="1">
    <source>
        <dbReference type="ARBA" id="ARBA00001947"/>
    </source>
</evidence>
<accession>A0AAW9RNI8</accession>
<dbReference type="PANTHER" id="PTHR42813:SF2">
    <property type="entry name" value="DEHYDROGENASE, ZINC-CONTAINING, PUTATIVE (AFU_ORTHOLOGUE AFUA_2G02810)-RELATED"/>
    <property type="match status" value="1"/>
</dbReference>
<dbReference type="InterPro" id="IPR013149">
    <property type="entry name" value="ADH-like_C"/>
</dbReference>
<protein>
    <submittedName>
        <fullName evidence="6">Zinc-dependent alcohol dehydrogenase</fullName>
        <ecNumber evidence="6">1.1.1.-</ecNumber>
    </submittedName>
</protein>
<keyword evidence="7" id="KW-1185">Reference proteome</keyword>
<evidence type="ECO:0000313" key="6">
    <source>
        <dbReference type="EMBL" id="MEJ8570463.1"/>
    </source>
</evidence>
<keyword evidence="3" id="KW-0862">Zinc</keyword>
<evidence type="ECO:0000313" key="7">
    <source>
        <dbReference type="Proteomes" id="UP001378188"/>
    </source>
</evidence>
<evidence type="ECO:0000256" key="2">
    <source>
        <dbReference type="ARBA" id="ARBA00022723"/>
    </source>
</evidence>
<dbReference type="GO" id="GO:0016491">
    <property type="term" value="F:oxidoreductase activity"/>
    <property type="evidence" value="ECO:0007669"/>
    <property type="project" value="UniProtKB-KW"/>
</dbReference>
<dbReference type="Pfam" id="PF00107">
    <property type="entry name" value="ADH_zinc_N"/>
    <property type="match status" value="1"/>
</dbReference>
<dbReference type="EC" id="1.1.1.-" evidence="6"/>
<evidence type="ECO:0000259" key="5">
    <source>
        <dbReference type="Pfam" id="PF08240"/>
    </source>
</evidence>
<dbReference type="InterPro" id="IPR013154">
    <property type="entry name" value="ADH-like_N"/>
</dbReference>
<dbReference type="PANTHER" id="PTHR42813">
    <property type="entry name" value="ZINC-TYPE ALCOHOL DEHYDROGENASE-LIKE"/>
    <property type="match status" value="1"/>
</dbReference>
<reference evidence="6 7" key="1">
    <citation type="submission" date="2024-02" db="EMBL/GenBank/DDBJ databases">
        <title>Genome analysis and characterization of Microbaculum marinisediminis sp. nov., isolated from marine sediment.</title>
        <authorList>
            <person name="Du Z.-J."/>
            <person name="Ye Y.-Q."/>
            <person name="Zhang Z.-R."/>
            <person name="Yuan S.-M."/>
            <person name="Zhang X.-Y."/>
        </authorList>
    </citation>
    <scope>NUCLEOTIDE SEQUENCE [LARGE SCALE GENOMIC DNA]</scope>
    <source>
        <strain evidence="6 7">SDUM1044001</strain>
    </source>
</reference>
<dbReference type="GO" id="GO:0046872">
    <property type="term" value="F:metal ion binding"/>
    <property type="evidence" value="ECO:0007669"/>
    <property type="project" value="UniProtKB-KW"/>
</dbReference>
<dbReference type="SUPFAM" id="SSF51735">
    <property type="entry name" value="NAD(P)-binding Rossmann-fold domains"/>
    <property type="match status" value="1"/>
</dbReference>
<sequence>MRALTWQGKHDVRVETVPDPRIVNPRDAILKVTSTAICGSDLHLYDKVIPTLQAGDVLGHEFMGEVVEVGPANESLKVGDRVVVPFVIACGKCFFCDRQQFSACDNSNPADKADMSEKLYGYPMSGLFGYSHLTGGYAGGQAEYVRVPYSDVGPIRVPDGVDDDKVLFLSDILPTGWMAAENCEIETGDTVAVWGCGPVGLFAVQSAFLLGAERVIAVDHHPRRLDLAADFGAEVLNYEECDVHDAVKDMTGGIGPDACIDAVGLESHGMAIDNVYDHVKTTTMLATDRIHALRQVILACRKGGRVSIPGVYGGFADKFPIGALMEKGLTIRSGQTHVQKYLPKLLELVLEDKVDTTSMISHRMPLEEAAEGYRLFKEQQNECTKVVLKPH</sequence>
<proteinExistence type="predicted"/>
<evidence type="ECO:0000256" key="3">
    <source>
        <dbReference type="ARBA" id="ARBA00022833"/>
    </source>
</evidence>
<comment type="cofactor">
    <cofactor evidence="1">
        <name>Zn(2+)</name>
        <dbReference type="ChEBI" id="CHEBI:29105"/>
    </cofactor>
</comment>
<feature type="domain" description="Alcohol dehydrogenase-like N-terminal" evidence="5">
    <location>
        <begin position="25"/>
        <end position="155"/>
    </location>
</feature>
<keyword evidence="2" id="KW-0479">Metal-binding</keyword>
<dbReference type="CDD" id="cd08283">
    <property type="entry name" value="FDH_like_1"/>
    <property type="match status" value="1"/>
</dbReference>
<dbReference type="EMBL" id="JAZHOF010000001">
    <property type="protein sequence ID" value="MEJ8570463.1"/>
    <property type="molecule type" value="Genomic_DNA"/>
</dbReference>
<dbReference type="Gene3D" id="3.90.180.10">
    <property type="entry name" value="Medium-chain alcohol dehydrogenases, catalytic domain"/>
    <property type="match status" value="1"/>
</dbReference>
<organism evidence="6 7">
    <name type="scientific">Microbaculum marinum</name>
    <dbReference type="NCBI Taxonomy" id="1764581"/>
    <lineage>
        <taxon>Bacteria</taxon>
        <taxon>Pseudomonadati</taxon>
        <taxon>Pseudomonadota</taxon>
        <taxon>Alphaproteobacteria</taxon>
        <taxon>Hyphomicrobiales</taxon>
        <taxon>Tepidamorphaceae</taxon>
        <taxon>Microbaculum</taxon>
    </lineage>
</organism>
<dbReference type="Gene3D" id="3.40.50.720">
    <property type="entry name" value="NAD(P)-binding Rossmann-like Domain"/>
    <property type="match status" value="1"/>
</dbReference>
<comment type="caution">
    <text evidence="6">The sequence shown here is derived from an EMBL/GenBank/DDBJ whole genome shotgun (WGS) entry which is preliminary data.</text>
</comment>
<name>A0AAW9RNI8_9HYPH</name>
<dbReference type="Proteomes" id="UP001378188">
    <property type="component" value="Unassembled WGS sequence"/>
</dbReference>
<dbReference type="InterPro" id="IPR011032">
    <property type="entry name" value="GroES-like_sf"/>
</dbReference>
<dbReference type="SUPFAM" id="SSF50129">
    <property type="entry name" value="GroES-like"/>
    <property type="match status" value="1"/>
</dbReference>
<dbReference type="AlphaFoldDB" id="A0AAW9RNI8"/>
<feature type="domain" description="Alcohol dehydrogenase-like C-terminal" evidence="4">
    <location>
        <begin position="198"/>
        <end position="273"/>
    </location>
</feature>
<keyword evidence="6" id="KW-0560">Oxidoreductase</keyword>